<dbReference type="Proteomes" id="UP000054736">
    <property type="component" value="Unassembled WGS sequence"/>
</dbReference>
<dbReference type="AlphaFoldDB" id="A0A0W0SX49"/>
<dbReference type="PANTHER" id="PTHR36166:SF1">
    <property type="entry name" value="SRPBCC DOMAIN-CONTAINING PROTEIN"/>
    <property type="match status" value="1"/>
</dbReference>
<accession>A0A0W0SX49</accession>
<dbReference type="PANTHER" id="PTHR36166">
    <property type="entry name" value="CHROMOSOME 9, WHOLE GENOME SHOTGUN SEQUENCE"/>
    <property type="match status" value="1"/>
</dbReference>
<protein>
    <recommendedName>
        <fullName evidence="3">Polyketide cyclase / dehydrase and lipid transport</fullName>
    </recommendedName>
</protein>
<sequence length="114" mass="13143">MSPVINIEGSPMLGANLLVSIQIKKSKTMQFKPTIITFEAESELKWMGKLFNSQYFFVGEHYFKLRMLDANRVELIHGETFTGILLPLLWPFIAKNTLVAFEKFNKDLQTRLST</sequence>
<dbReference type="PATRIC" id="fig|1212489.4.peg.1540"/>
<gene>
    <name evidence="1" type="ORF">Ldro_1455</name>
</gene>
<reference evidence="1 2" key="1">
    <citation type="submission" date="2015-11" db="EMBL/GenBank/DDBJ databases">
        <title>Genomic analysis of 38 Legionella species identifies large and diverse effector repertoires.</title>
        <authorList>
            <person name="Burstein D."/>
            <person name="Amaro F."/>
            <person name="Zusman T."/>
            <person name="Lifshitz Z."/>
            <person name="Cohen O."/>
            <person name="Gilbert J.A."/>
            <person name="Pupko T."/>
            <person name="Shuman H.A."/>
            <person name="Segal G."/>
        </authorList>
    </citation>
    <scope>NUCLEOTIDE SEQUENCE [LARGE SCALE GENOMIC DNA]</scope>
    <source>
        <strain evidence="1 2">ATCC 700990</strain>
    </source>
</reference>
<evidence type="ECO:0000313" key="1">
    <source>
        <dbReference type="EMBL" id="KTC87836.1"/>
    </source>
</evidence>
<keyword evidence="2" id="KW-1185">Reference proteome</keyword>
<organism evidence="1 2">
    <name type="scientific">Legionella drozanskii LLAP-1</name>
    <dbReference type="NCBI Taxonomy" id="1212489"/>
    <lineage>
        <taxon>Bacteria</taxon>
        <taxon>Pseudomonadati</taxon>
        <taxon>Pseudomonadota</taxon>
        <taxon>Gammaproteobacteria</taxon>
        <taxon>Legionellales</taxon>
        <taxon>Legionellaceae</taxon>
        <taxon>Legionella</taxon>
    </lineage>
</organism>
<comment type="caution">
    <text evidence="1">The sequence shown here is derived from an EMBL/GenBank/DDBJ whole genome shotgun (WGS) entry which is preliminary data.</text>
</comment>
<evidence type="ECO:0008006" key="3">
    <source>
        <dbReference type="Google" id="ProtNLM"/>
    </source>
</evidence>
<proteinExistence type="predicted"/>
<dbReference type="STRING" id="1212489.Ldro_1455"/>
<name>A0A0W0SX49_9GAMM</name>
<dbReference type="Gene3D" id="3.30.530.20">
    <property type="match status" value="1"/>
</dbReference>
<dbReference type="OrthoDB" id="191189at2"/>
<dbReference type="CDD" id="cd07822">
    <property type="entry name" value="SRPBCC_4"/>
    <property type="match status" value="1"/>
</dbReference>
<dbReference type="RefSeq" id="WP_058495748.1">
    <property type="nucleotide sequence ID" value="NZ_CAAAIU010000002.1"/>
</dbReference>
<dbReference type="EMBL" id="LNXY01000020">
    <property type="protein sequence ID" value="KTC87836.1"/>
    <property type="molecule type" value="Genomic_DNA"/>
</dbReference>
<dbReference type="InterPro" id="IPR023393">
    <property type="entry name" value="START-like_dom_sf"/>
</dbReference>
<evidence type="ECO:0000313" key="2">
    <source>
        <dbReference type="Proteomes" id="UP000054736"/>
    </source>
</evidence>